<proteinExistence type="predicted"/>
<gene>
    <name evidence="1" type="ORF">VNO77_37313</name>
</gene>
<evidence type="ECO:0000313" key="1">
    <source>
        <dbReference type="EMBL" id="KAK7312998.1"/>
    </source>
</evidence>
<dbReference type="Proteomes" id="UP001367508">
    <property type="component" value="Unassembled WGS sequence"/>
</dbReference>
<evidence type="ECO:0000313" key="2">
    <source>
        <dbReference type="Proteomes" id="UP001367508"/>
    </source>
</evidence>
<accession>A0AAN9KA58</accession>
<keyword evidence="2" id="KW-1185">Reference proteome</keyword>
<protein>
    <submittedName>
        <fullName evidence="1">Uncharacterized protein</fullName>
    </submittedName>
</protein>
<organism evidence="1 2">
    <name type="scientific">Canavalia gladiata</name>
    <name type="common">Sword bean</name>
    <name type="synonym">Dolichos gladiatus</name>
    <dbReference type="NCBI Taxonomy" id="3824"/>
    <lineage>
        <taxon>Eukaryota</taxon>
        <taxon>Viridiplantae</taxon>
        <taxon>Streptophyta</taxon>
        <taxon>Embryophyta</taxon>
        <taxon>Tracheophyta</taxon>
        <taxon>Spermatophyta</taxon>
        <taxon>Magnoliopsida</taxon>
        <taxon>eudicotyledons</taxon>
        <taxon>Gunneridae</taxon>
        <taxon>Pentapetalae</taxon>
        <taxon>rosids</taxon>
        <taxon>fabids</taxon>
        <taxon>Fabales</taxon>
        <taxon>Fabaceae</taxon>
        <taxon>Papilionoideae</taxon>
        <taxon>50 kb inversion clade</taxon>
        <taxon>NPAAA clade</taxon>
        <taxon>indigoferoid/millettioid clade</taxon>
        <taxon>Phaseoleae</taxon>
        <taxon>Canavalia</taxon>
    </lineage>
</organism>
<sequence length="337" mass="37627">MKSKTSSSTWKLVPPLMNETKIIPADWIGLEFNVPMEECKKWKKCYVVVLSQLEDFGLSLYAQCGIGNPQSINFDNKLLEKLVDFDSRLMDVAKDDDEAKGWSGRGVSGNAYSATWVFSHKEEEGEELRILLGKLGNRGCGRSWHQSSPDTGTECVAPPRKGGLSFTYLERFALAAPCLSVFAEETSRTSPSYSFGARDPTSSESVLLSATNIQRRWKLVFSHSCDTHNIKHSSMSLGVRKPKGIRNHGFDAHQEPPIQGPYVVIINSDTINPNPRLGSSGQFHWCQVRRPWFDPPRDQILKKGGASMQLVWAGSNTISWTLIEQHPSIPTTVKISR</sequence>
<reference evidence="1 2" key="1">
    <citation type="submission" date="2024-01" db="EMBL/GenBank/DDBJ databases">
        <title>The genomes of 5 underutilized Papilionoideae crops provide insights into root nodulation and disease resistanc.</title>
        <authorList>
            <person name="Jiang F."/>
        </authorList>
    </citation>
    <scope>NUCLEOTIDE SEQUENCE [LARGE SCALE GENOMIC DNA]</scope>
    <source>
        <strain evidence="1">LVBAO_FW01</strain>
        <tissue evidence="1">Leaves</tissue>
    </source>
</reference>
<name>A0AAN9KA58_CANGL</name>
<dbReference type="EMBL" id="JAYMYQ010000009">
    <property type="protein sequence ID" value="KAK7312998.1"/>
    <property type="molecule type" value="Genomic_DNA"/>
</dbReference>
<comment type="caution">
    <text evidence="1">The sequence shown here is derived from an EMBL/GenBank/DDBJ whole genome shotgun (WGS) entry which is preliminary data.</text>
</comment>
<dbReference type="AlphaFoldDB" id="A0AAN9KA58"/>